<evidence type="ECO:0000256" key="6">
    <source>
        <dbReference type="SAM" id="Phobius"/>
    </source>
</evidence>
<name>A0ABV0K6E9_9CYAN</name>
<dbReference type="InterPro" id="IPR038330">
    <property type="entry name" value="TspO/MBR-related_sf"/>
</dbReference>
<dbReference type="PANTHER" id="PTHR10057">
    <property type="entry name" value="PERIPHERAL-TYPE BENZODIAZEPINE RECEPTOR"/>
    <property type="match status" value="1"/>
</dbReference>
<evidence type="ECO:0000256" key="5">
    <source>
        <dbReference type="ARBA" id="ARBA00023136"/>
    </source>
</evidence>
<dbReference type="PANTHER" id="PTHR10057:SF0">
    <property type="entry name" value="TRANSLOCATOR PROTEIN"/>
    <property type="match status" value="1"/>
</dbReference>
<protein>
    <submittedName>
        <fullName evidence="7">Tryptophan-rich sensory protein</fullName>
    </submittedName>
</protein>
<dbReference type="EMBL" id="JAMPKX010000007">
    <property type="protein sequence ID" value="MEP0948356.1"/>
    <property type="molecule type" value="Genomic_DNA"/>
</dbReference>
<keyword evidence="4 6" id="KW-1133">Transmembrane helix</keyword>
<feature type="transmembrane region" description="Helical" evidence="6">
    <location>
        <begin position="128"/>
        <end position="147"/>
    </location>
</feature>
<proteinExistence type="inferred from homology"/>
<feature type="transmembrane region" description="Helical" evidence="6">
    <location>
        <begin position="6"/>
        <end position="26"/>
    </location>
</feature>
<evidence type="ECO:0000256" key="1">
    <source>
        <dbReference type="ARBA" id="ARBA00004141"/>
    </source>
</evidence>
<organism evidence="7 8">
    <name type="scientific">Leptolyngbya subtilissima DQ-A4</name>
    <dbReference type="NCBI Taxonomy" id="2933933"/>
    <lineage>
        <taxon>Bacteria</taxon>
        <taxon>Bacillati</taxon>
        <taxon>Cyanobacteriota</taxon>
        <taxon>Cyanophyceae</taxon>
        <taxon>Leptolyngbyales</taxon>
        <taxon>Leptolyngbyaceae</taxon>
        <taxon>Leptolyngbya group</taxon>
        <taxon>Leptolyngbya</taxon>
    </lineage>
</organism>
<evidence type="ECO:0000256" key="3">
    <source>
        <dbReference type="ARBA" id="ARBA00022692"/>
    </source>
</evidence>
<reference evidence="7 8" key="1">
    <citation type="submission" date="2022-04" db="EMBL/GenBank/DDBJ databases">
        <title>Positive selection, recombination, and allopatry shape intraspecific diversity of widespread and dominant cyanobacteria.</title>
        <authorList>
            <person name="Wei J."/>
            <person name="Shu W."/>
            <person name="Hu C."/>
        </authorList>
    </citation>
    <scope>NUCLEOTIDE SEQUENCE [LARGE SCALE GENOMIC DNA]</scope>
    <source>
        <strain evidence="7 8">DQ-A4</strain>
    </source>
</reference>
<comment type="subcellular location">
    <subcellularLocation>
        <location evidence="1">Membrane</location>
        <topology evidence="1">Multi-pass membrane protein</topology>
    </subcellularLocation>
</comment>
<evidence type="ECO:0000313" key="8">
    <source>
        <dbReference type="Proteomes" id="UP001482513"/>
    </source>
</evidence>
<comment type="similarity">
    <text evidence="2">Belongs to the TspO/BZRP family.</text>
</comment>
<evidence type="ECO:0000313" key="7">
    <source>
        <dbReference type="EMBL" id="MEP0948356.1"/>
    </source>
</evidence>
<gene>
    <name evidence="7" type="ORF">NC992_15840</name>
</gene>
<keyword evidence="3 6" id="KW-0812">Transmembrane</keyword>
<keyword evidence="8" id="KW-1185">Reference proteome</keyword>
<evidence type="ECO:0000256" key="2">
    <source>
        <dbReference type="ARBA" id="ARBA00007524"/>
    </source>
</evidence>
<feature type="transmembrane region" description="Helical" evidence="6">
    <location>
        <begin position="74"/>
        <end position="93"/>
    </location>
</feature>
<dbReference type="PIRSF" id="PIRSF005859">
    <property type="entry name" value="PBR"/>
    <property type="match status" value="1"/>
</dbReference>
<feature type="transmembrane region" description="Helical" evidence="6">
    <location>
        <begin position="100"/>
        <end position="122"/>
    </location>
</feature>
<dbReference type="Gene3D" id="1.20.1260.100">
    <property type="entry name" value="TspO/MBR protein"/>
    <property type="match status" value="1"/>
</dbReference>
<dbReference type="Proteomes" id="UP001482513">
    <property type="component" value="Unassembled WGS sequence"/>
</dbReference>
<comment type="caution">
    <text evidence="7">The sequence shown here is derived from an EMBL/GenBank/DDBJ whole genome shotgun (WGS) entry which is preliminary data.</text>
</comment>
<keyword evidence="5 6" id="KW-0472">Membrane</keyword>
<dbReference type="InterPro" id="IPR004307">
    <property type="entry name" value="TspO_MBR"/>
</dbReference>
<sequence length="156" mass="17650">MRWMMFPAWLVIAVVGAAIASASSLIRPRGIKWFKRQRRPDWLKFEFAIPVVWMAVFICGGWSAYIVWKQTQSWWFMAGYIVLELLIVSYNPVMCNLQNLRVGTAIGGAGFVFGLVLALLVAQVDGKAFLLLLPFLLWSPVGTLITWQMTKLNPGQ</sequence>
<evidence type="ECO:0000256" key="4">
    <source>
        <dbReference type="ARBA" id="ARBA00022989"/>
    </source>
</evidence>
<accession>A0ABV0K6E9</accession>
<dbReference type="Pfam" id="PF03073">
    <property type="entry name" value="TspO_MBR"/>
    <property type="match status" value="1"/>
</dbReference>
<feature type="transmembrane region" description="Helical" evidence="6">
    <location>
        <begin position="47"/>
        <end position="68"/>
    </location>
</feature>